<protein>
    <submittedName>
        <fullName evidence="2">Uncharacterized protein</fullName>
    </submittedName>
</protein>
<accession>A0A6A6XLR2</accession>
<gene>
    <name evidence="2" type="ORF">K505DRAFT_358406</name>
</gene>
<organism evidence="2 3">
    <name type="scientific">Melanomma pulvis-pyrius CBS 109.77</name>
    <dbReference type="NCBI Taxonomy" id="1314802"/>
    <lineage>
        <taxon>Eukaryota</taxon>
        <taxon>Fungi</taxon>
        <taxon>Dikarya</taxon>
        <taxon>Ascomycota</taxon>
        <taxon>Pezizomycotina</taxon>
        <taxon>Dothideomycetes</taxon>
        <taxon>Pleosporomycetidae</taxon>
        <taxon>Pleosporales</taxon>
        <taxon>Melanommataceae</taxon>
        <taxon>Melanomma</taxon>
    </lineage>
</organism>
<evidence type="ECO:0000256" key="1">
    <source>
        <dbReference type="SAM" id="MobiDB-lite"/>
    </source>
</evidence>
<sequence length="291" mass="32804">MYPDSSYSASDLPDYVDPPNGSEYQDIKFWAILDPTWLFVPMKRSELCTREKLIELPSADELQEGNEATGDNTGDNTPDNTHGSNIKQSTAFAHDANAGPAIHDADPVSLGALASSKEHDKLLYFNDDPYDPSIMGTGFVINCTSGSTKIIGCYKTFAASDPLRAKFYRDEISKLILDDVERQMEIDRTTEVCRATGLVTRAQFRQCHGMERQMSNNDVKVRRLHGLQLDERPHAIAFHRPPIFEVSPLMTGEELQKFGKTYGQMMLEFAAMMGQEFDREEDVPMFVERWG</sequence>
<proteinExistence type="predicted"/>
<evidence type="ECO:0000313" key="3">
    <source>
        <dbReference type="Proteomes" id="UP000799757"/>
    </source>
</evidence>
<name>A0A6A6XLR2_9PLEO</name>
<feature type="region of interest" description="Disordered" evidence="1">
    <location>
        <begin position="58"/>
        <end position="86"/>
    </location>
</feature>
<keyword evidence="3" id="KW-1185">Reference proteome</keyword>
<feature type="compositionally biased region" description="Polar residues" evidence="1">
    <location>
        <begin position="69"/>
        <end position="86"/>
    </location>
</feature>
<dbReference type="EMBL" id="MU001806">
    <property type="protein sequence ID" value="KAF2797441.1"/>
    <property type="molecule type" value="Genomic_DNA"/>
</dbReference>
<dbReference type="AlphaFoldDB" id="A0A6A6XLR2"/>
<evidence type="ECO:0000313" key="2">
    <source>
        <dbReference type="EMBL" id="KAF2797441.1"/>
    </source>
</evidence>
<reference evidence="2" key="1">
    <citation type="journal article" date="2020" name="Stud. Mycol.">
        <title>101 Dothideomycetes genomes: a test case for predicting lifestyles and emergence of pathogens.</title>
        <authorList>
            <person name="Haridas S."/>
            <person name="Albert R."/>
            <person name="Binder M."/>
            <person name="Bloem J."/>
            <person name="Labutti K."/>
            <person name="Salamov A."/>
            <person name="Andreopoulos B."/>
            <person name="Baker S."/>
            <person name="Barry K."/>
            <person name="Bills G."/>
            <person name="Bluhm B."/>
            <person name="Cannon C."/>
            <person name="Castanera R."/>
            <person name="Culley D."/>
            <person name="Daum C."/>
            <person name="Ezra D."/>
            <person name="Gonzalez J."/>
            <person name="Henrissat B."/>
            <person name="Kuo A."/>
            <person name="Liang C."/>
            <person name="Lipzen A."/>
            <person name="Lutzoni F."/>
            <person name="Magnuson J."/>
            <person name="Mondo S."/>
            <person name="Nolan M."/>
            <person name="Ohm R."/>
            <person name="Pangilinan J."/>
            <person name="Park H.-J."/>
            <person name="Ramirez L."/>
            <person name="Alfaro M."/>
            <person name="Sun H."/>
            <person name="Tritt A."/>
            <person name="Yoshinaga Y."/>
            <person name="Zwiers L.-H."/>
            <person name="Turgeon B."/>
            <person name="Goodwin S."/>
            <person name="Spatafora J."/>
            <person name="Crous P."/>
            <person name="Grigoriev I."/>
        </authorList>
    </citation>
    <scope>NUCLEOTIDE SEQUENCE</scope>
    <source>
        <strain evidence="2">CBS 109.77</strain>
    </source>
</reference>
<dbReference type="Proteomes" id="UP000799757">
    <property type="component" value="Unassembled WGS sequence"/>
</dbReference>